<sequence length="94" mass="11094">MFVYIERHRLNNLWEERRNRRRAANSRNHVRQLNNYITELEEGTGSVTVAHALATLRMLVSVEERRIRLYNRETLEAARVADLLMDFLGLSLSP</sequence>
<dbReference type="EMBL" id="PKPP01000199">
    <property type="protein sequence ID" value="PWA96102.1"/>
    <property type="molecule type" value="Genomic_DNA"/>
</dbReference>
<gene>
    <name evidence="1" type="ORF">CTI12_AA042550</name>
</gene>
<protein>
    <submittedName>
        <fullName evidence="1">Uncharacterized protein</fullName>
    </submittedName>
</protein>
<comment type="caution">
    <text evidence="1">The sequence shown here is derived from an EMBL/GenBank/DDBJ whole genome shotgun (WGS) entry which is preliminary data.</text>
</comment>
<proteinExistence type="predicted"/>
<organism evidence="1 2">
    <name type="scientific">Artemisia annua</name>
    <name type="common">Sweet wormwood</name>
    <dbReference type="NCBI Taxonomy" id="35608"/>
    <lineage>
        <taxon>Eukaryota</taxon>
        <taxon>Viridiplantae</taxon>
        <taxon>Streptophyta</taxon>
        <taxon>Embryophyta</taxon>
        <taxon>Tracheophyta</taxon>
        <taxon>Spermatophyta</taxon>
        <taxon>Magnoliopsida</taxon>
        <taxon>eudicotyledons</taxon>
        <taxon>Gunneridae</taxon>
        <taxon>Pentapetalae</taxon>
        <taxon>asterids</taxon>
        <taxon>campanulids</taxon>
        <taxon>Asterales</taxon>
        <taxon>Asteraceae</taxon>
        <taxon>Asteroideae</taxon>
        <taxon>Anthemideae</taxon>
        <taxon>Artemisiinae</taxon>
        <taxon>Artemisia</taxon>
    </lineage>
</organism>
<accession>A0A2U1QDP4</accession>
<reference evidence="1 2" key="1">
    <citation type="journal article" date="2018" name="Mol. Plant">
        <title>The genome of Artemisia annua provides insight into the evolution of Asteraceae family and artemisinin biosynthesis.</title>
        <authorList>
            <person name="Shen Q."/>
            <person name="Zhang L."/>
            <person name="Liao Z."/>
            <person name="Wang S."/>
            <person name="Yan T."/>
            <person name="Shi P."/>
            <person name="Liu M."/>
            <person name="Fu X."/>
            <person name="Pan Q."/>
            <person name="Wang Y."/>
            <person name="Lv Z."/>
            <person name="Lu X."/>
            <person name="Zhang F."/>
            <person name="Jiang W."/>
            <person name="Ma Y."/>
            <person name="Chen M."/>
            <person name="Hao X."/>
            <person name="Li L."/>
            <person name="Tang Y."/>
            <person name="Lv G."/>
            <person name="Zhou Y."/>
            <person name="Sun X."/>
            <person name="Brodelius P.E."/>
            <person name="Rose J.K.C."/>
            <person name="Tang K."/>
        </authorList>
    </citation>
    <scope>NUCLEOTIDE SEQUENCE [LARGE SCALE GENOMIC DNA]</scope>
    <source>
        <strain evidence="2">cv. Huhao1</strain>
        <tissue evidence="1">Leaf</tissue>
    </source>
</reference>
<evidence type="ECO:0000313" key="1">
    <source>
        <dbReference type="EMBL" id="PWA96102.1"/>
    </source>
</evidence>
<evidence type="ECO:0000313" key="2">
    <source>
        <dbReference type="Proteomes" id="UP000245207"/>
    </source>
</evidence>
<name>A0A2U1QDP4_ARTAN</name>
<keyword evidence="2" id="KW-1185">Reference proteome</keyword>
<dbReference type="Proteomes" id="UP000245207">
    <property type="component" value="Unassembled WGS sequence"/>
</dbReference>
<dbReference type="AlphaFoldDB" id="A0A2U1QDP4"/>